<proteinExistence type="predicted"/>
<evidence type="ECO:0000313" key="1">
    <source>
        <dbReference type="EMBL" id="KAG6575411.1"/>
    </source>
</evidence>
<protein>
    <submittedName>
        <fullName evidence="1">Uncharacterized protein</fullName>
    </submittedName>
</protein>
<gene>
    <name evidence="1" type="ORF">SDJN03_26050</name>
</gene>
<dbReference type="EMBL" id="JAGKQH010000017">
    <property type="protein sequence ID" value="KAG6575411.1"/>
    <property type="molecule type" value="Genomic_DNA"/>
</dbReference>
<name>A0AAV6M671_9ROSI</name>
<evidence type="ECO:0000313" key="2">
    <source>
        <dbReference type="Proteomes" id="UP000685013"/>
    </source>
</evidence>
<sequence length="140" mass="16156">MQDELCKFGAIQIQKKVGLGESEGPHRILRRRSPHSRLCSKSLPPIDPRKPVSFSSNLIFRQKKMKKNHKETRRKKMLTLFLMEDLICNGSDFLSGNFVGLSIQILLIGLAETERPDLRRETLKEEEQQQQQVSAISLRQ</sequence>
<dbReference type="Proteomes" id="UP000685013">
    <property type="component" value="Chromosome 17"/>
</dbReference>
<accession>A0AAV6M671</accession>
<comment type="caution">
    <text evidence="1">The sequence shown here is derived from an EMBL/GenBank/DDBJ whole genome shotgun (WGS) entry which is preliminary data.</text>
</comment>
<feature type="non-terminal residue" evidence="1">
    <location>
        <position position="1"/>
    </location>
</feature>
<reference evidence="1 2" key="1">
    <citation type="journal article" date="2021" name="Hortic Res">
        <title>The domestication of Cucurbita argyrosperma as revealed by the genome of its wild relative.</title>
        <authorList>
            <person name="Barrera-Redondo J."/>
            <person name="Sanchez-de la Vega G."/>
            <person name="Aguirre-Liguori J.A."/>
            <person name="Castellanos-Morales G."/>
            <person name="Gutierrez-Guerrero Y.T."/>
            <person name="Aguirre-Dugua X."/>
            <person name="Aguirre-Planter E."/>
            <person name="Tenaillon M.I."/>
            <person name="Lira-Saade R."/>
            <person name="Eguiarte L.E."/>
        </authorList>
    </citation>
    <scope>NUCLEOTIDE SEQUENCE [LARGE SCALE GENOMIC DNA]</scope>
    <source>
        <strain evidence="1">JBR-2021</strain>
    </source>
</reference>
<dbReference type="AlphaFoldDB" id="A0AAV6M671"/>
<keyword evidence="2" id="KW-1185">Reference proteome</keyword>
<organism evidence="1 2">
    <name type="scientific">Cucurbita argyrosperma subsp. sororia</name>
    <dbReference type="NCBI Taxonomy" id="37648"/>
    <lineage>
        <taxon>Eukaryota</taxon>
        <taxon>Viridiplantae</taxon>
        <taxon>Streptophyta</taxon>
        <taxon>Embryophyta</taxon>
        <taxon>Tracheophyta</taxon>
        <taxon>Spermatophyta</taxon>
        <taxon>Magnoliopsida</taxon>
        <taxon>eudicotyledons</taxon>
        <taxon>Gunneridae</taxon>
        <taxon>Pentapetalae</taxon>
        <taxon>rosids</taxon>
        <taxon>fabids</taxon>
        <taxon>Cucurbitales</taxon>
        <taxon>Cucurbitaceae</taxon>
        <taxon>Cucurbiteae</taxon>
        <taxon>Cucurbita</taxon>
    </lineage>
</organism>